<dbReference type="Proteomes" id="UP000694844">
    <property type="component" value="Chromosome 6"/>
</dbReference>
<evidence type="ECO:0000313" key="4">
    <source>
        <dbReference type="RefSeq" id="XP_022286852.1"/>
    </source>
</evidence>
<dbReference type="AlphaFoldDB" id="A0A8B8A5W0"/>
<evidence type="ECO:0000313" key="3">
    <source>
        <dbReference type="Proteomes" id="UP000694844"/>
    </source>
</evidence>
<reference evidence="4" key="1">
    <citation type="submission" date="2025-08" db="UniProtKB">
        <authorList>
            <consortium name="RefSeq"/>
        </authorList>
    </citation>
    <scope>IDENTIFICATION</scope>
    <source>
        <tissue evidence="4">Whole sample</tissue>
    </source>
</reference>
<protein>
    <submittedName>
        <fullName evidence="4">Uncharacterized protein LOC111099726 isoform X2</fullName>
    </submittedName>
</protein>
<sequence length="247" mass="27821">MIRVETCPKTPEDVKRASKILACGNDIFEHNQYMCLPNVEKTSLVEFCHNGIMGIQEEDPACLEINLKYHCYAHHPSCSQDGTVLKKESPNVILTLAVVIAVLLIAAVVFVCIRKRPFIKRYLYKKLCSSEEANNLPLGPAHERLLKPNTAEYPESKPESLLQGIGTHNAEYQESKPESLLQGVKADNTEFQDNRNEDVIQGMSGHKRWVSDTRNEDVIQGMSGHKRWGSDSKTHKRNVSTSNNPLH</sequence>
<accession>A0A8B8A5W0</accession>
<keyword evidence="2" id="KW-0472">Membrane</keyword>
<feature type="transmembrane region" description="Helical" evidence="2">
    <location>
        <begin position="92"/>
        <end position="113"/>
    </location>
</feature>
<dbReference type="GeneID" id="111099726"/>
<keyword evidence="2" id="KW-0812">Transmembrane</keyword>
<keyword evidence="3" id="KW-1185">Reference proteome</keyword>
<keyword evidence="2" id="KW-1133">Transmembrane helix</keyword>
<gene>
    <name evidence="4" type="primary">LOC111099726</name>
</gene>
<evidence type="ECO:0000256" key="1">
    <source>
        <dbReference type="SAM" id="MobiDB-lite"/>
    </source>
</evidence>
<evidence type="ECO:0000256" key="2">
    <source>
        <dbReference type="SAM" id="Phobius"/>
    </source>
</evidence>
<dbReference type="RefSeq" id="XP_022286852.1">
    <property type="nucleotide sequence ID" value="XM_022431144.1"/>
</dbReference>
<feature type="region of interest" description="Disordered" evidence="1">
    <location>
        <begin position="222"/>
        <end position="247"/>
    </location>
</feature>
<proteinExistence type="predicted"/>
<organism evidence="3 4">
    <name type="scientific">Crassostrea virginica</name>
    <name type="common">Eastern oyster</name>
    <dbReference type="NCBI Taxonomy" id="6565"/>
    <lineage>
        <taxon>Eukaryota</taxon>
        <taxon>Metazoa</taxon>
        <taxon>Spiralia</taxon>
        <taxon>Lophotrochozoa</taxon>
        <taxon>Mollusca</taxon>
        <taxon>Bivalvia</taxon>
        <taxon>Autobranchia</taxon>
        <taxon>Pteriomorphia</taxon>
        <taxon>Ostreida</taxon>
        <taxon>Ostreoidea</taxon>
        <taxon>Ostreidae</taxon>
        <taxon>Crassostrea</taxon>
    </lineage>
</organism>
<name>A0A8B8A5W0_CRAVI</name>